<comment type="similarity">
    <text evidence="1">Belongs to the peptidase C48 family.</text>
</comment>
<dbReference type="PANTHER" id="PTHR34954">
    <property type="entry name" value="EXPRESSED PROTEIN"/>
    <property type="match status" value="1"/>
</dbReference>
<protein>
    <recommendedName>
        <fullName evidence="4">Ubiquitin-like protease family profile domain-containing protein</fullName>
    </recommendedName>
</protein>
<keyword evidence="7" id="KW-1185">Reference proteome</keyword>
<dbReference type="Pfam" id="PF02902">
    <property type="entry name" value="Peptidase_C48"/>
    <property type="match status" value="1"/>
</dbReference>
<dbReference type="PANTHER" id="PTHR34954:SF4">
    <property type="entry name" value="PROTEIN TRIGALACTOSYLDIACYLGLYCEROL 4, CHLOROPLASTIC"/>
    <property type="match status" value="1"/>
</dbReference>
<evidence type="ECO:0000313" key="6">
    <source>
        <dbReference type="EMBL" id="KAH0905113.1"/>
    </source>
</evidence>
<keyword evidence="2" id="KW-0645">Protease</keyword>
<dbReference type="SUPFAM" id="SSF54001">
    <property type="entry name" value="Cysteine proteinases"/>
    <property type="match status" value="1"/>
</dbReference>
<dbReference type="EMBL" id="JAGKQM010000011">
    <property type="protein sequence ID" value="KAH0905113.1"/>
    <property type="molecule type" value="Genomic_DNA"/>
</dbReference>
<sequence length="916" mass="103857">KPTFVTELKRHTLYLCNLKTSGCFPSQSRTKRLTNNFGNLEVQLETERRQKSTAMNRLRWVGEGDIWELDMSTPITLEATARAVSNDPLPLGLSRGTRLSRPKQAEFFHRFMATPLIPSFSPLAGGLSLQKVLTFPFPNNWFVSLLGQFDVQRFVSEVKKTEAFVRGSASRLSTLGKQLKDKSLYALGFCSELLLTPEDTLLLTYDTYKCDPNKNPRAKAFPLHTLTAEAVWPGLYVDKDGEYWDVPLSMAVDLASLPAESGLSYHLCLHHHSGRPKKFNCDDDVEVDVEAPPPASLLPGLSLKSAVSYRANMDLWRGITPKLEACKPYDIFLSSPHVSVSGIIGSVMTAAFGENSIRTKLEKDSEGVGGFSLHLPSVNSGFMADALGRASLTAQYGNFQKLFFDLTRFHARLDFPHGLRFLSGATSVAQELLNSRQPSLEAFQRICPEVAVSLQQQIVGPFSLRAESGIRIDLKNGSNPMTIHNTVFAVEYALQVLASAKADRIGSLHTNERRDCEQLPIIFFSQSSKEMAPPGNHHRYPELKSPLRRQVHAPSPVRKFGFSAFTRQNRNAVGQVSDGLNVENGSLMVVDDDDDPQADKKSLNRPVTDVCSFEAYRKALKSAENRTSKLKARGFGDFLRERCRGLLQSLRSFFRQDEEPVQDGRSEPFEPLSKEELTAVKDAFSANVQFGLLFTFSNDFFIINILVSHENSNIDITVEKLRCLKPGQWLNDEVINLYLVLLKEREAREPKKFIKCHFFNTFFFTKLVNSGTGYNYNAVRRWTSMKKLGYHLIDCDKIFIPIHMNIHWTLAVINIKERKFQYLDSYKGREPRILDALARYFADEVKDKNQVDVDVSQWRQEFVQDLPEQSNGFDCGMFMLKYMDFYSRGLDLCFTEEHMAYFRVRTAKEILQLRAE</sequence>
<gene>
    <name evidence="6" type="ORF">HID58_044616</name>
    <name evidence="5" type="ORF">HID58_095987</name>
</gene>
<evidence type="ECO:0000313" key="7">
    <source>
        <dbReference type="Proteomes" id="UP000824890"/>
    </source>
</evidence>
<feature type="non-terminal residue" evidence="5">
    <location>
        <position position="1"/>
    </location>
</feature>
<evidence type="ECO:0000259" key="4">
    <source>
        <dbReference type="PROSITE" id="PS50600"/>
    </source>
</evidence>
<evidence type="ECO:0000256" key="3">
    <source>
        <dbReference type="ARBA" id="ARBA00022801"/>
    </source>
</evidence>
<dbReference type="Proteomes" id="UP000824890">
    <property type="component" value="Unassembled WGS sequence"/>
</dbReference>
<evidence type="ECO:0000256" key="1">
    <source>
        <dbReference type="ARBA" id="ARBA00005234"/>
    </source>
</evidence>
<dbReference type="EMBL" id="JAGKQM010002268">
    <property type="protein sequence ID" value="KAH0849882.1"/>
    <property type="molecule type" value="Genomic_DNA"/>
</dbReference>
<evidence type="ECO:0000256" key="2">
    <source>
        <dbReference type="ARBA" id="ARBA00022670"/>
    </source>
</evidence>
<feature type="domain" description="Ubiquitin-like protease family profile" evidence="4">
    <location>
        <begin position="714"/>
        <end position="886"/>
    </location>
</feature>
<dbReference type="PROSITE" id="PS50600">
    <property type="entry name" value="ULP_PROTEASE"/>
    <property type="match status" value="1"/>
</dbReference>
<comment type="caution">
    <text evidence="5">The sequence shown here is derived from an EMBL/GenBank/DDBJ whole genome shotgun (WGS) entry which is preliminary data.</text>
</comment>
<organism evidence="5 7">
    <name type="scientific">Brassica napus</name>
    <name type="common">Rape</name>
    <dbReference type="NCBI Taxonomy" id="3708"/>
    <lineage>
        <taxon>Eukaryota</taxon>
        <taxon>Viridiplantae</taxon>
        <taxon>Streptophyta</taxon>
        <taxon>Embryophyta</taxon>
        <taxon>Tracheophyta</taxon>
        <taxon>Spermatophyta</taxon>
        <taxon>Magnoliopsida</taxon>
        <taxon>eudicotyledons</taxon>
        <taxon>Gunneridae</taxon>
        <taxon>Pentapetalae</taxon>
        <taxon>rosids</taxon>
        <taxon>malvids</taxon>
        <taxon>Brassicales</taxon>
        <taxon>Brassicaceae</taxon>
        <taxon>Brassiceae</taxon>
        <taxon>Brassica</taxon>
    </lineage>
</organism>
<dbReference type="InterPro" id="IPR038765">
    <property type="entry name" value="Papain-like_cys_pep_sf"/>
</dbReference>
<accession>A0ABQ7X3Z1</accession>
<proteinExistence type="inferred from homology"/>
<keyword evidence="3" id="KW-0378">Hydrolase</keyword>
<dbReference type="Gene3D" id="3.40.395.10">
    <property type="entry name" value="Adenoviral Proteinase, Chain A"/>
    <property type="match status" value="1"/>
</dbReference>
<dbReference type="InterPro" id="IPR044160">
    <property type="entry name" value="TGD4-like"/>
</dbReference>
<evidence type="ECO:0000313" key="5">
    <source>
        <dbReference type="EMBL" id="KAH0849882.1"/>
    </source>
</evidence>
<reference evidence="5 7" key="1">
    <citation type="submission" date="2021-05" db="EMBL/GenBank/DDBJ databases">
        <title>Genome Assembly of Synthetic Allotetraploid Brassica napus Reveals Homoeologous Exchanges between Subgenomes.</title>
        <authorList>
            <person name="Davis J.T."/>
        </authorList>
    </citation>
    <scope>NUCLEOTIDE SEQUENCE [LARGE SCALE GENOMIC DNA]</scope>
    <source>
        <strain evidence="7">cv. Da-Ae</strain>
        <tissue evidence="5">Seedling</tissue>
    </source>
</reference>
<dbReference type="InterPro" id="IPR003653">
    <property type="entry name" value="Peptidase_C48_C"/>
</dbReference>
<name>A0ABQ7X3Z1_BRANA</name>